<dbReference type="SUPFAM" id="SSF50494">
    <property type="entry name" value="Trypsin-like serine proteases"/>
    <property type="match status" value="1"/>
</dbReference>
<feature type="signal peptide" evidence="8">
    <location>
        <begin position="1"/>
        <end position="28"/>
    </location>
</feature>
<evidence type="ECO:0000256" key="2">
    <source>
        <dbReference type="ARBA" id="ARBA00022729"/>
    </source>
</evidence>
<feature type="binding site" evidence="7">
    <location>
        <position position="127"/>
    </location>
    <ligand>
        <name>substrate</name>
    </ligand>
</feature>
<dbReference type="PANTHER" id="PTHR43343:SF3">
    <property type="entry name" value="PROTEASE DO-LIKE 8, CHLOROPLASTIC"/>
    <property type="match status" value="1"/>
</dbReference>
<dbReference type="SMART" id="SM00228">
    <property type="entry name" value="PDZ"/>
    <property type="match status" value="2"/>
</dbReference>
<keyword evidence="2 8" id="KW-0732">Signal</keyword>
<feature type="binding site" evidence="7">
    <location>
        <position position="163"/>
    </location>
    <ligand>
        <name>substrate</name>
    </ligand>
</feature>
<evidence type="ECO:0000256" key="1">
    <source>
        <dbReference type="ARBA" id="ARBA00022670"/>
    </source>
</evidence>
<feature type="binding site" evidence="7">
    <location>
        <begin position="235"/>
        <end position="237"/>
    </location>
    <ligand>
        <name>substrate</name>
    </ligand>
</feature>
<dbReference type="AlphaFoldDB" id="A0A7H0LEL6"/>
<evidence type="ECO:0000313" key="11">
    <source>
        <dbReference type="Proteomes" id="UP000516148"/>
    </source>
</evidence>
<keyword evidence="11" id="KW-1185">Reference proteome</keyword>
<dbReference type="InterPro" id="IPR001940">
    <property type="entry name" value="Peptidase_S1C"/>
</dbReference>
<dbReference type="PROSITE" id="PS50106">
    <property type="entry name" value="PDZ"/>
    <property type="match status" value="2"/>
</dbReference>
<dbReference type="NCBIfam" id="TIGR02037">
    <property type="entry name" value="degP_htrA_DO"/>
    <property type="match status" value="1"/>
</dbReference>
<organism evidence="10 11">
    <name type="scientific">Sphingomonas alpina</name>
    <dbReference type="NCBI Taxonomy" id="653931"/>
    <lineage>
        <taxon>Bacteria</taxon>
        <taxon>Pseudomonadati</taxon>
        <taxon>Pseudomonadota</taxon>
        <taxon>Alphaproteobacteria</taxon>
        <taxon>Sphingomonadales</taxon>
        <taxon>Sphingomonadaceae</taxon>
        <taxon>Sphingomonas</taxon>
    </lineage>
</organism>
<evidence type="ECO:0000256" key="7">
    <source>
        <dbReference type="PIRSR" id="PIRSR611782-2"/>
    </source>
</evidence>
<dbReference type="Gene3D" id="2.30.42.10">
    <property type="match status" value="2"/>
</dbReference>
<feature type="domain" description="PDZ" evidence="9">
    <location>
        <begin position="288"/>
        <end position="355"/>
    </location>
</feature>
<dbReference type="Proteomes" id="UP000516148">
    <property type="component" value="Chromosome"/>
</dbReference>
<dbReference type="EMBL" id="CP061038">
    <property type="protein sequence ID" value="QNQ08119.1"/>
    <property type="molecule type" value="Genomic_DNA"/>
</dbReference>
<reference evidence="10 11" key="1">
    <citation type="submission" date="2020-09" db="EMBL/GenBank/DDBJ databases">
        <title>Sphingomonas sp., a new species isolated from pork steak.</title>
        <authorList>
            <person name="Heidler von Heilborn D."/>
        </authorList>
    </citation>
    <scope>NUCLEOTIDE SEQUENCE [LARGE SCALE GENOMIC DNA]</scope>
    <source>
        <strain evidence="11">S8-3T</strain>
    </source>
</reference>
<protein>
    <submittedName>
        <fullName evidence="10">Do family serine endopeptidase</fullName>
    </submittedName>
</protein>
<evidence type="ECO:0000256" key="6">
    <source>
        <dbReference type="PIRSR" id="PIRSR611782-1"/>
    </source>
</evidence>
<keyword evidence="4" id="KW-0378">Hydrolase</keyword>
<keyword evidence="5" id="KW-0720">Serine protease</keyword>
<dbReference type="Pfam" id="PF13365">
    <property type="entry name" value="Trypsin_2"/>
    <property type="match status" value="1"/>
</dbReference>
<dbReference type="InterPro" id="IPR001478">
    <property type="entry name" value="PDZ"/>
</dbReference>
<dbReference type="PANTHER" id="PTHR43343">
    <property type="entry name" value="PEPTIDASE S12"/>
    <property type="match status" value="1"/>
</dbReference>
<dbReference type="InterPro" id="IPR011782">
    <property type="entry name" value="Pept_S1C_Do"/>
</dbReference>
<dbReference type="InterPro" id="IPR009003">
    <property type="entry name" value="Peptidase_S1_PA"/>
</dbReference>
<proteinExistence type="predicted"/>
<evidence type="ECO:0000256" key="5">
    <source>
        <dbReference type="ARBA" id="ARBA00022825"/>
    </source>
</evidence>
<feature type="active site" description="Charge relay system" evidence="6">
    <location>
        <position position="127"/>
    </location>
</feature>
<evidence type="ECO:0000259" key="9">
    <source>
        <dbReference type="PROSITE" id="PS50106"/>
    </source>
</evidence>
<dbReference type="Pfam" id="PF13180">
    <property type="entry name" value="PDZ_2"/>
    <property type="match status" value="2"/>
</dbReference>
<dbReference type="PRINTS" id="PR00834">
    <property type="entry name" value="PROTEASES2C"/>
</dbReference>
<sequence length="512" mass="52131">MRYAYVITGALLLSGTAATMMFQPTASAQTAQNEPGAIEATAPKPGAPMSFADMVARLQPAVVNISTTQKITQQAAGNPFEGTPLGDFFGQFGQGQGQGGAPITREAQSLGSGFIISPDGYVVTNNHVIAPGAKGATVESIKVIMPDRKEYVAKLIGRDPASDLAVLKIEGANLPFVKFGDSAKARVGDWVVAIGNPFGLGSTVTAGIVSALHRVTGSGGAYDRFIQTDAAINRGNSGGPMFDLSGNVIGINSQILSETGGNVGIGFAIPAEEAQPVINTLMKGGAIKRGYIGVGIGGPVDENVGAALGLPKGQGELIARVEPDGPAAKGGLKAGDVVVRVNDKAVTPDQTLSYLIANVTPGQVARLDVIRQSKPTKLSITAANRPTEDQLAAIAGGGTDGLPDEDDGPGVQAPVAAPLGLNVVPLTPQIARSIGVEATVQGVVIASASPATDAGQKLKRGDVIQSVNNVPVRTSAELAAQVAQASAAGRPQVLLLVTRGRQTNFIPVKIKN</sequence>
<feature type="domain" description="PDZ" evidence="9">
    <location>
        <begin position="423"/>
        <end position="501"/>
    </location>
</feature>
<dbReference type="SUPFAM" id="SSF50156">
    <property type="entry name" value="PDZ domain-like"/>
    <property type="match status" value="2"/>
</dbReference>
<keyword evidence="1" id="KW-0645">Protease</keyword>
<accession>A0A7H0LEL6</accession>
<dbReference type="GO" id="GO:0004252">
    <property type="term" value="F:serine-type endopeptidase activity"/>
    <property type="evidence" value="ECO:0007669"/>
    <property type="project" value="InterPro"/>
</dbReference>
<dbReference type="InterPro" id="IPR051201">
    <property type="entry name" value="Chloro_Bact_Ser_Proteases"/>
</dbReference>
<feature type="chain" id="PRO_5038534276" evidence="8">
    <location>
        <begin position="29"/>
        <end position="512"/>
    </location>
</feature>
<evidence type="ECO:0000313" key="10">
    <source>
        <dbReference type="EMBL" id="QNQ08119.1"/>
    </source>
</evidence>
<dbReference type="KEGG" id="spap:H3Z74_15240"/>
<evidence type="ECO:0000256" key="4">
    <source>
        <dbReference type="ARBA" id="ARBA00022801"/>
    </source>
</evidence>
<dbReference type="GO" id="GO:0006508">
    <property type="term" value="P:proteolysis"/>
    <property type="evidence" value="ECO:0007669"/>
    <property type="project" value="UniProtKB-KW"/>
</dbReference>
<dbReference type="Gene3D" id="2.40.10.120">
    <property type="match status" value="1"/>
</dbReference>
<feature type="active site" description="Charge relay system" evidence="6">
    <location>
        <position position="163"/>
    </location>
</feature>
<gene>
    <name evidence="10" type="ORF">H3Z74_15240</name>
</gene>
<feature type="active site" description="Charge relay system" evidence="6">
    <location>
        <position position="237"/>
    </location>
</feature>
<evidence type="ECO:0000256" key="3">
    <source>
        <dbReference type="ARBA" id="ARBA00022737"/>
    </source>
</evidence>
<keyword evidence="3" id="KW-0677">Repeat</keyword>
<evidence type="ECO:0000256" key="8">
    <source>
        <dbReference type="SAM" id="SignalP"/>
    </source>
</evidence>
<name>A0A7H0LEL6_9SPHN</name>
<dbReference type="InterPro" id="IPR036034">
    <property type="entry name" value="PDZ_sf"/>
</dbReference>